<dbReference type="PANTHER" id="PTHR43664:SF1">
    <property type="entry name" value="BETA-METHYLMALYL-COA DEHYDRATASE"/>
    <property type="match status" value="1"/>
</dbReference>
<reference evidence="3 4" key="1">
    <citation type="submission" date="2017-06" db="EMBL/GenBank/DDBJ databases">
        <authorList>
            <person name="Kim H.J."/>
            <person name="Triplett B.A."/>
        </authorList>
    </citation>
    <scope>NUCLEOTIDE SEQUENCE [LARGE SCALE GENOMIC DNA]</scope>
    <source>
        <strain evidence="3 4">DSM 44715</strain>
    </source>
</reference>
<evidence type="ECO:0000313" key="3">
    <source>
        <dbReference type="EMBL" id="SNS26534.1"/>
    </source>
</evidence>
<keyword evidence="4" id="KW-1185">Reference proteome</keyword>
<protein>
    <submittedName>
        <fullName evidence="3">Acyl dehydratase</fullName>
    </submittedName>
</protein>
<dbReference type="RefSeq" id="WP_089324370.1">
    <property type="nucleotide sequence ID" value="NZ_FZOR01000002.1"/>
</dbReference>
<dbReference type="AlphaFoldDB" id="A0A239D3W6"/>
<organism evidence="3 4">
    <name type="scientific">Actinomadura meyerae</name>
    <dbReference type="NCBI Taxonomy" id="240840"/>
    <lineage>
        <taxon>Bacteria</taxon>
        <taxon>Bacillati</taxon>
        <taxon>Actinomycetota</taxon>
        <taxon>Actinomycetes</taxon>
        <taxon>Streptosporangiales</taxon>
        <taxon>Thermomonosporaceae</taxon>
        <taxon>Actinomadura</taxon>
    </lineage>
</organism>
<proteinExistence type="inferred from homology"/>
<dbReference type="PANTHER" id="PTHR43664">
    <property type="entry name" value="MONOAMINE OXIDASE-RELATED"/>
    <property type="match status" value="1"/>
</dbReference>
<sequence length="164" mass="18478">MTITTRALGADFPTPIDDRYFEDYKEGSVYEYGHVTLDEDEIIEFARRFDRQPIHIDPEFAATGPFGGIIASGWHTGSIMMRLFADHFLSSVASLASPGVDELRWPAPVRPGDSLRLRVAVLEARPSRSKPDRGIVRTRAELLNQDDQVVLDTLPMNLLRRRPA</sequence>
<dbReference type="InterPro" id="IPR052342">
    <property type="entry name" value="MCH/BMMD"/>
</dbReference>
<dbReference type="Pfam" id="PF01575">
    <property type="entry name" value="MaoC_dehydratas"/>
    <property type="match status" value="1"/>
</dbReference>
<evidence type="ECO:0000259" key="2">
    <source>
        <dbReference type="Pfam" id="PF01575"/>
    </source>
</evidence>
<dbReference type="InterPro" id="IPR029069">
    <property type="entry name" value="HotDog_dom_sf"/>
</dbReference>
<accession>A0A239D3W6</accession>
<dbReference type="Proteomes" id="UP000198318">
    <property type="component" value="Unassembled WGS sequence"/>
</dbReference>
<gene>
    <name evidence="3" type="ORF">SAMN05443665_100285</name>
</gene>
<dbReference type="InterPro" id="IPR002539">
    <property type="entry name" value="MaoC-like_dom"/>
</dbReference>
<evidence type="ECO:0000256" key="1">
    <source>
        <dbReference type="ARBA" id="ARBA00005254"/>
    </source>
</evidence>
<dbReference type="CDD" id="cd03454">
    <property type="entry name" value="YdeM"/>
    <property type="match status" value="1"/>
</dbReference>
<evidence type="ECO:0000313" key="4">
    <source>
        <dbReference type="Proteomes" id="UP000198318"/>
    </source>
</evidence>
<comment type="similarity">
    <text evidence="1">Belongs to the enoyl-CoA hydratase/isomerase family.</text>
</comment>
<dbReference type="EMBL" id="FZOR01000002">
    <property type="protein sequence ID" value="SNS26534.1"/>
    <property type="molecule type" value="Genomic_DNA"/>
</dbReference>
<feature type="domain" description="MaoC-like" evidence="2">
    <location>
        <begin position="33"/>
        <end position="132"/>
    </location>
</feature>
<dbReference type="OrthoDB" id="9797938at2"/>
<dbReference type="Gene3D" id="3.10.129.10">
    <property type="entry name" value="Hotdog Thioesterase"/>
    <property type="match status" value="1"/>
</dbReference>
<dbReference type="SUPFAM" id="SSF54637">
    <property type="entry name" value="Thioesterase/thiol ester dehydrase-isomerase"/>
    <property type="match status" value="1"/>
</dbReference>
<name>A0A239D3W6_9ACTN</name>